<name>A0A150PJT1_SORCE</name>
<protein>
    <submittedName>
        <fullName evidence="1">Uncharacterized protein</fullName>
    </submittedName>
</protein>
<reference evidence="1 2" key="1">
    <citation type="submission" date="2014-02" db="EMBL/GenBank/DDBJ databases">
        <title>The small core and large imbalanced accessory genome model reveals a collaborative survival strategy of Sorangium cellulosum strains in nature.</title>
        <authorList>
            <person name="Han K."/>
            <person name="Peng R."/>
            <person name="Blom J."/>
            <person name="Li Y.-Z."/>
        </authorList>
    </citation>
    <scope>NUCLEOTIDE SEQUENCE [LARGE SCALE GENOMIC DNA]</scope>
    <source>
        <strain evidence="1 2">So0157-18</strain>
    </source>
</reference>
<dbReference type="AlphaFoldDB" id="A0A150PJT1"/>
<proteinExistence type="predicted"/>
<gene>
    <name evidence="1" type="ORF">BE04_06750</name>
</gene>
<organism evidence="1 2">
    <name type="scientific">Sorangium cellulosum</name>
    <name type="common">Polyangium cellulosum</name>
    <dbReference type="NCBI Taxonomy" id="56"/>
    <lineage>
        <taxon>Bacteria</taxon>
        <taxon>Pseudomonadati</taxon>
        <taxon>Myxococcota</taxon>
        <taxon>Polyangia</taxon>
        <taxon>Polyangiales</taxon>
        <taxon>Polyangiaceae</taxon>
        <taxon>Sorangium</taxon>
    </lineage>
</organism>
<dbReference type="Proteomes" id="UP000075604">
    <property type="component" value="Unassembled WGS sequence"/>
</dbReference>
<sequence>MDAELANYSSKPINNPVYAGFTSYDEVAYNLERLRAKVDMRKEYQRALIHESMRQHEFMVQVVSSTESVFSIALPANELVG</sequence>
<evidence type="ECO:0000313" key="2">
    <source>
        <dbReference type="Proteomes" id="UP000075604"/>
    </source>
</evidence>
<evidence type="ECO:0000313" key="1">
    <source>
        <dbReference type="EMBL" id="KYF55941.1"/>
    </source>
</evidence>
<comment type="caution">
    <text evidence="1">The sequence shown here is derived from an EMBL/GenBank/DDBJ whole genome shotgun (WGS) entry which is preliminary data.</text>
</comment>
<dbReference type="EMBL" id="JELX01002282">
    <property type="protein sequence ID" value="KYF55941.1"/>
    <property type="molecule type" value="Genomic_DNA"/>
</dbReference>
<accession>A0A150PJT1</accession>